<reference evidence="3" key="2">
    <citation type="submission" date="2020-10" db="UniProtKB">
        <authorList>
            <consortium name="WormBaseParasite"/>
        </authorList>
    </citation>
    <scope>IDENTIFICATION</scope>
</reference>
<dbReference type="AlphaFoldDB" id="A0A7E4VXE6"/>
<dbReference type="WBParaSite" id="Pan_g3575.t1">
    <property type="protein sequence ID" value="Pan_g3575.t1"/>
    <property type="gene ID" value="Pan_g3575"/>
</dbReference>
<keyword evidence="1" id="KW-1133">Transmembrane helix</keyword>
<proteinExistence type="predicted"/>
<keyword evidence="1" id="KW-0472">Membrane</keyword>
<evidence type="ECO:0000256" key="1">
    <source>
        <dbReference type="SAM" id="Phobius"/>
    </source>
</evidence>
<name>A0A7E4VXE6_PANRE</name>
<accession>A0A7E4VXE6</accession>
<keyword evidence="1" id="KW-0812">Transmembrane</keyword>
<feature type="transmembrane region" description="Helical" evidence="1">
    <location>
        <begin position="6"/>
        <end position="25"/>
    </location>
</feature>
<reference evidence="2" key="1">
    <citation type="journal article" date="2013" name="Genetics">
        <title>The draft genome and transcriptome of Panagrellus redivivus are shaped by the harsh demands of a free-living lifestyle.</title>
        <authorList>
            <person name="Srinivasan J."/>
            <person name="Dillman A.R."/>
            <person name="Macchietto M.G."/>
            <person name="Heikkinen L."/>
            <person name="Lakso M."/>
            <person name="Fracchia K.M."/>
            <person name="Antoshechkin I."/>
            <person name="Mortazavi A."/>
            <person name="Wong G."/>
            <person name="Sternberg P.W."/>
        </authorList>
    </citation>
    <scope>NUCLEOTIDE SEQUENCE [LARGE SCALE GENOMIC DNA]</scope>
    <source>
        <strain evidence="2">MT8872</strain>
    </source>
</reference>
<evidence type="ECO:0000313" key="3">
    <source>
        <dbReference type="WBParaSite" id="Pan_g3575.t1"/>
    </source>
</evidence>
<keyword evidence="2" id="KW-1185">Reference proteome</keyword>
<protein>
    <submittedName>
        <fullName evidence="3">DUF4328 domain-containing protein</fullName>
    </submittedName>
</protein>
<dbReference type="Proteomes" id="UP000492821">
    <property type="component" value="Unassembled WGS sequence"/>
</dbReference>
<evidence type="ECO:0000313" key="2">
    <source>
        <dbReference type="Proteomes" id="UP000492821"/>
    </source>
</evidence>
<organism evidence="2 3">
    <name type="scientific">Panagrellus redivivus</name>
    <name type="common">Microworm</name>
    <dbReference type="NCBI Taxonomy" id="6233"/>
    <lineage>
        <taxon>Eukaryota</taxon>
        <taxon>Metazoa</taxon>
        <taxon>Ecdysozoa</taxon>
        <taxon>Nematoda</taxon>
        <taxon>Chromadorea</taxon>
        <taxon>Rhabditida</taxon>
        <taxon>Tylenchina</taxon>
        <taxon>Panagrolaimomorpha</taxon>
        <taxon>Panagrolaimoidea</taxon>
        <taxon>Panagrolaimidae</taxon>
        <taxon>Panagrellus</taxon>
    </lineage>
</organism>
<sequence length="138" mass="16262">MPINYAMMGVNVFSGISFYAVVQYYKYRESQAFWTKTLSERYQQAENIRTNKTMFWWCVFSVIHRMLAGAVQIYRGFVRANENSETFPYLASIFELGSARVAPPHVQEVQTIQAHFNNLVNTWNVDFNKKNVNRNEKR</sequence>